<name>A0A0C3HCN3_OIDMZ</name>
<dbReference type="InParanoid" id="A0A0C3HCN3"/>
<reference evidence="2" key="2">
    <citation type="submission" date="2015-01" db="EMBL/GenBank/DDBJ databases">
        <title>Evolutionary Origins and Diversification of the Mycorrhizal Mutualists.</title>
        <authorList>
            <consortium name="DOE Joint Genome Institute"/>
            <consortium name="Mycorrhizal Genomics Consortium"/>
            <person name="Kohler A."/>
            <person name="Kuo A."/>
            <person name="Nagy L.G."/>
            <person name="Floudas D."/>
            <person name="Copeland A."/>
            <person name="Barry K.W."/>
            <person name="Cichocki N."/>
            <person name="Veneault-Fourrey C."/>
            <person name="LaButti K."/>
            <person name="Lindquist E.A."/>
            <person name="Lipzen A."/>
            <person name="Lundell T."/>
            <person name="Morin E."/>
            <person name="Murat C."/>
            <person name="Riley R."/>
            <person name="Ohm R."/>
            <person name="Sun H."/>
            <person name="Tunlid A."/>
            <person name="Henrissat B."/>
            <person name="Grigoriev I.V."/>
            <person name="Hibbett D.S."/>
            <person name="Martin F."/>
        </authorList>
    </citation>
    <scope>NUCLEOTIDE SEQUENCE [LARGE SCALE GENOMIC DNA]</scope>
    <source>
        <strain evidence="2">Zn</strain>
    </source>
</reference>
<dbReference type="EMBL" id="KN832871">
    <property type="protein sequence ID" value="KIN06061.1"/>
    <property type="molecule type" value="Genomic_DNA"/>
</dbReference>
<protein>
    <submittedName>
        <fullName evidence="1">Uncharacterized protein</fullName>
    </submittedName>
</protein>
<gene>
    <name evidence="1" type="ORF">OIDMADRAFT_17138</name>
</gene>
<dbReference type="HOGENOM" id="CLU_2171768_0_0_1"/>
<proteinExistence type="predicted"/>
<dbReference type="OrthoDB" id="5423428at2759"/>
<accession>A0A0C3HCN3</accession>
<organism evidence="1 2">
    <name type="scientific">Oidiodendron maius (strain Zn)</name>
    <dbReference type="NCBI Taxonomy" id="913774"/>
    <lineage>
        <taxon>Eukaryota</taxon>
        <taxon>Fungi</taxon>
        <taxon>Dikarya</taxon>
        <taxon>Ascomycota</taxon>
        <taxon>Pezizomycotina</taxon>
        <taxon>Leotiomycetes</taxon>
        <taxon>Leotiomycetes incertae sedis</taxon>
        <taxon>Myxotrichaceae</taxon>
        <taxon>Oidiodendron</taxon>
    </lineage>
</organism>
<reference evidence="1 2" key="1">
    <citation type="submission" date="2014-04" db="EMBL/GenBank/DDBJ databases">
        <authorList>
            <consortium name="DOE Joint Genome Institute"/>
            <person name="Kuo A."/>
            <person name="Martino E."/>
            <person name="Perotto S."/>
            <person name="Kohler A."/>
            <person name="Nagy L.G."/>
            <person name="Floudas D."/>
            <person name="Copeland A."/>
            <person name="Barry K.W."/>
            <person name="Cichocki N."/>
            <person name="Veneault-Fourrey C."/>
            <person name="LaButti K."/>
            <person name="Lindquist E.A."/>
            <person name="Lipzen A."/>
            <person name="Lundell T."/>
            <person name="Morin E."/>
            <person name="Murat C."/>
            <person name="Sun H."/>
            <person name="Tunlid A."/>
            <person name="Henrissat B."/>
            <person name="Grigoriev I.V."/>
            <person name="Hibbett D.S."/>
            <person name="Martin F."/>
            <person name="Nordberg H.P."/>
            <person name="Cantor M.N."/>
            <person name="Hua S.X."/>
        </authorList>
    </citation>
    <scope>NUCLEOTIDE SEQUENCE [LARGE SCALE GENOMIC DNA]</scope>
    <source>
        <strain evidence="1 2">Zn</strain>
    </source>
</reference>
<dbReference type="Proteomes" id="UP000054321">
    <property type="component" value="Unassembled WGS sequence"/>
</dbReference>
<dbReference type="AlphaFoldDB" id="A0A0C3HCN3"/>
<evidence type="ECO:0000313" key="1">
    <source>
        <dbReference type="EMBL" id="KIN06061.1"/>
    </source>
</evidence>
<evidence type="ECO:0000313" key="2">
    <source>
        <dbReference type="Proteomes" id="UP000054321"/>
    </source>
</evidence>
<sequence>MRPLSTPPAPFHTITIDFILSLPKSNLGNDAMMSVTDKLRKSDLSRAELQIQPQAEDTNSPTDSWILTGLTQNYKPVHTPVTHIAMMKRGWDSWWNLEYTGQQQQSVVAQ</sequence>
<keyword evidence="2" id="KW-1185">Reference proteome</keyword>